<dbReference type="EMBL" id="JAEPRD010000037">
    <property type="protein sequence ID" value="KAG2205441.1"/>
    <property type="molecule type" value="Genomic_DNA"/>
</dbReference>
<protein>
    <submittedName>
        <fullName evidence="1">Uncharacterized protein</fullName>
    </submittedName>
</protein>
<sequence>MIQGSSNINLGETLSLLEPRRRTTNDFVPLDPVNNTTPELWSPLFEYPVSSFFCGVSDRQFTSVLQRYYMRVYSVHYESVNISSDVVNGAGRAWFNVIVYTSAFLKDHINGRRSQ</sequence>
<proteinExistence type="predicted"/>
<organism evidence="1 2">
    <name type="scientific">Mucor saturninus</name>
    <dbReference type="NCBI Taxonomy" id="64648"/>
    <lineage>
        <taxon>Eukaryota</taxon>
        <taxon>Fungi</taxon>
        <taxon>Fungi incertae sedis</taxon>
        <taxon>Mucoromycota</taxon>
        <taxon>Mucoromycotina</taxon>
        <taxon>Mucoromycetes</taxon>
        <taxon>Mucorales</taxon>
        <taxon>Mucorineae</taxon>
        <taxon>Mucoraceae</taxon>
        <taxon>Mucor</taxon>
    </lineage>
</organism>
<name>A0A8H7R993_9FUNG</name>
<evidence type="ECO:0000313" key="1">
    <source>
        <dbReference type="EMBL" id="KAG2205441.1"/>
    </source>
</evidence>
<dbReference type="Proteomes" id="UP000603453">
    <property type="component" value="Unassembled WGS sequence"/>
</dbReference>
<comment type="caution">
    <text evidence="1">The sequence shown here is derived from an EMBL/GenBank/DDBJ whole genome shotgun (WGS) entry which is preliminary data.</text>
</comment>
<evidence type="ECO:0000313" key="2">
    <source>
        <dbReference type="Proteomes" id="UP000603453"/>
    </source>
</evidence>
<keyword evidence="2" id="KW-1185">Reference proteome</keyword>
<accession>A0A8H7R993</accession>
<reference evidence="1" key="1">
    <citation type="submission" date="2020-12" db="EMBL/GenBank/DDBJ databases">
        <title>Metabolic potential, ecology and presence of endohyphal bacteria is reflected in genomic diversity of Mucoromycotina.</title>
        <authorList>
            <person name="Muszewska A."/>
            <person name="Okrasinska A."/>
            <person name="Steczkiewicz K."/>
            <person name="Drgas O."/>
            <person name="Orlowska M."/>
            <person name="Perlinska-Lenart U."/>
            <person name="Aleksandrzak-Piekarczyk T."/>
            <person name="Szatraj K."/>
            <person name="Zielenkiewicz U."/>
            <person name="Pilsyk S."/>
            <person name="Malc E."/>
            <person name="Mieczkowski P."/>
            <person name="Kruszewska J.S."/>
            <person name="Biernat P."/>
            <person name="Pawlowska J."/>
        </authorList>
    </citation>
    <scope>NUCLEOTIDE SEQUENCE</scope>
    <source>
        <strain evidence="1">WA0000017839</strain>
    </source>
</reference>
<gene>
    <name evidence="1" type="ORF">INT47_007226</name>
</gene>
<dbReference type="OrthoDB" id="2289822at2759"/>
<dbReference type="AlphaFoldDB" id="A0A8H7R993"/>